<dbReference type="AlphaFoldDB" id="A0A8S0RLT5"/>
<sequence length="115" mass="13180">MTRDFATEVWRRVSNALDVRWREGQSWWERIDLRCSTFNSVGVPFGADSMPGKVAFVRKEMEGLHGREISSSIPKVNILSKQDEKLLTGLDIPCLPRQQHRSVTLWMFIGCSQGN</sequence>
<reference evidence="1 2" key="1">
    <citation type="submission" date="2019-12" db="EMBL/GenBank/DDBJ databases">
        <authorList>
            <person name="Alioto T."/>
            <person name="Alioto T."/>
            <person name="Gomez Garrido J."/>
        </authorList>
    </citation>
    <scope>NUCLEOTIDE SEQUENCE [LARGE SCALE GENOMIC DNA]</scope>
</reference>
<organism evidence="1 2">
    <name type="scientific">Olea europaea subsp. europaea</name>
    <dbReference type="NCBI Taxonomy" id="158383"/>
    <lineage>
        <taxon>Eukaryota</taxon>
        <taxon>Viridiplantae</taxon>
        <taxon>Streptophyta</taxon>
        <taxon>Embryophyta</taxon>
        <taxon>Tracheophyta</taxon>
        <taxon>Spermatophyta</taxon>
        <taxon>Magnoliopsida</taxon>
        <taxon>eudicotyledons</taxon>
        <taxon>Gunneridae</taxon>
        <taxon>Pentapetalae</taxon>
        <taxon>asterids</taxon>
        <taxon>lamiids</taxon>
        <taxon>Lamiales</taxon>
        <taxon>Oleaceae</taxon>
        <taxon>Oleeae</taxon>
        <taxon>Olea</taxon>
    </lineage>
</organism>
<gene>
    <name evidence="1" type="ORF">OLEA9_A089407</name>
</gene>
<accession>A0A8S0RLT5</accession>
<dbReference type="Gramene" id="OE9A089407T1">
    <property type="protein sequence ID" value="OE9A089407C1"/>
    <property type="gene ID" value="OE9A089407"/>
</dbReference>
<comment type="caution">
    <text evidence="1">The sequence shown here is derived from an EMBL/GenBank/DDBJ whole genome shotgun (WGS) entry which is preliminary data.</text>
</comment>
<evidence type="ECO:0000313" key="2">
    <source>
        <dbReference type="Proteomes" id="UP000594638"/>
    </source>
</evidence>
<proteinExistence type="predicted"/>
<name>A0A8S0RLT5_OLEEU</name>
<dbReference type="EMBL" id="CACTIH010003643">
    <property type="protein sequence ID" value="CAA2980223.1"/>
    <property type="molecule type" value="Genomic_DNA"/>
</dbReference>
<protein>
    <submittedName>
        <fullName evidence="1">Uncharacterized protein</fullName>
    </submittedName>
</protein>
<dbReference type="Proteomes" id="UP000594638">
    <property type="component" value="Unassembled WGS sequence"/>
</dbReference>
<keyword evidence="2" id="KW-1185">Reference proteome</keyword>
<evidence type="ECO:0000313" key="1">
    <source>
        <dbReference type="EMBL" id="CAA2980223.1"/>
    </source>
</evidence>